<keyword evidence="12" id="KW-0732">Signal</keyword>
<keyword evidence="9 10" id="KW-0998">Cell outer membrane</keyword>
<feature type="domain" description="TonB-dependent receptor plug" evidence="14">
    <location>
        <begin position="65"/>
        <end position="167"/>
    </location>
</feature>
<dbReference type="InterPro" id="IPR037066">
    <property type="entry name" value="Plug_dom_sf"/>
</dbReference>
<keyword evidence="6 11" id="KW-0798">TonB box</keyword>
<keyword evidence="5 10" id="KW-0812">Transmembrane</keyword>
<dbReference type="Pfam" id="PF00593">
    <property type="entry name" value="TonB_dep_Rec_b-barrel"/>
    <property type="match status" value="1"/>
</dbReference>
<evidence type="ECO:0000256" key="8">
    <source>
        <dbReference type="ARBA" id="ARBA00023170"/>
    </source>
</evidence>
<evidence type="ECO:0000256" key="6">
    <source>
        <dbReference type="ARBA" id="ARBA00023077"/>
    </source>
</evidence>
<dbReference type="PANTHER" id="PTHR32552:SF90">
    <property type="entry name" value="METAL-PSEUDOPALINE RECEPTOR CNTO"/>
    <property type="match status" value="1"/>
</dbReference>
<dbReference type="GO" id="GO:0015891">
    <property type="term" value="P:siderophore transport"/>
    <property type="evidence" value="ECO:0007669"/>
    <property type="project" value="InterPro"/>
</dbReference>
<evidence type="ECO:0000256" key="4">
    <source>
        <dbReference type="ARBA" id="ARBA00022452"/>
    </source>
</evidence>
<accession>A0A0C9NDC3</accession>
<dbReference type="Gene3D" id="2.170.130.10">
    <property type="entry name" value="TonB-dependent receptor, plug domain"/>
    <property type="match status" value="1"/>
</dbReference>
<dbReference type="InterPro" id="IPR039426">
    <property type="entry name" value="TonB-dep_rcpt-like"/>
</dbReference>
<keyword evidence="16" id="KW-1185">Reference proteome</keyword>
<comment type="similarity">
    <text evidence="2 10 11">Belongs to the TonB-dependent receptor family.</text>
</comment>
<evidence type="ECO:0000256" key="3">
    <source>
        <dbReference type="ARBA" id="ARBA00022448"/>
    </source>
</evidence>
<proteinExistence type="inferred from homology"/>
<sequence length="705" mass="76968">MWRAMLLAGGIMAKPVWAADRSAITPVNEAPVAAEAAVPADDQNDIVVTGLRDASASITGTDVSARRYPQSLRIIDRAMIDRLGATRLDDTIDLAGGVARQNDFGGLWDKYSIRGFAGNENSGPDVLINRFSSNLGFNAPIDTATVERFEFLKGAAAALSGLGEPGGSLNIVTKAPTSTLQGETSLSYGSWNRVRATGDISGPVTDTLAVRTIGVAEEGDSFRRYVHTDRLLLAPSVAFTPSDSLRLLYQAEFMRNRAPIDRGVAAIKGDARAMDRDTFLGEPADGRMTQRMLWQQGSVFAALSDRVSLEGGLSSRDGFLTGYATQVDFGARGVQADGRTIGRSRRYHDFRWQDLTARIEMTAKLDWLGLSHELRFGADRVRHGMDFRMDQARGRPGAPILTIDAFDPVYGQPLPVPTPFQDRHHSFRSESIYAQDLIRFGDFTALIGARWNSFRESMLNRVRGNLRLETVDRGLTPRAALTWAATPNFSLFTSWGQSLRLNPSDGVSSFDAEKSDSTEIGAKYTLFGGALTGQTALFTMTKRNVLNPNATDVFVKTQIGRQRSRGVETVADLALTSGLTATGTFTYTDATVRNDKNTALIGTMLSNVPRYLGALDLHQRIGVVTIGGGVNHVGARNGDPFASGYRLPAYTTVRADATWRVNPQFDVRVDLENIFDTYYIASSYADVWTMPGAPRNVRVTLRGRF</sequence>
<keyword evidence="7 10" id="KW-0472">Membrane</keyword>
<feature type="domain" description="TonB-dependent receptor-like beta-barrel" evidence="13">
    <location>
        <begin position="241"/>
        <end position="674"/>
    </location>
</feature>
<dbReference type="PANTHER" id="PTHR32552">
    <property type="entry name" value="FERRICHROME IRON RECEPTOR-RELATED"/>
    <property type="match status" value="1"/>
</dbReference>
<keyword evidence="8" id="KW-0675">Receptor</keyword>
<evidence type="ECO:0000259" key="13">
    <source>
        <dbReference type="Pfam" id="PF00593"/>
    </source>
</evidence>
<keyword evidence="4 10" id="KW-1134">Transmembrane beta strand</keyword>
<dbReference type="PROSITE" id="PS52016">
    <property type="entry name" value="TONB_DEPENDENT_REC_3"/>
    <property type="match status" value="1"/>
</dbReference>
<evidence type="ECO:0000256" key="7">
    <source>
        <dbReference type="ARBA" id="ARBA00023136"/>
    </source>
</evidence>
<feature type="chain" id="PRO_5002210171" evidence="12">
    <location>
        <begin position="19"/>
        <end position="705"/>
    </location>
</feature>
<comment type="subcellular location">
    <subcellularLocation>
        <location evidence="1 10">Cell outer membrane</location>
        <topology evidence="1 10">Multi-pass membrane protein</topology>
    </subcellularLocation>
</comment>
<dbReference type="InterPro" id="IPR000531">
    <property type="entry name" value="Beta-barrel_TonB"/>
</dbReference>
<feature type="signal peptide" evidence="12">
    <location>
        <begin position="1"/>
        <end position="18"/>
    </location>
</feature>
<dbReference type="CDD" id="cd01347">
    <property type="entry name" value="ligand_gated_channel"/>
    <property type="match status" value="1"/>
</dbReference>
<dbReference type="GO" id="GO:0009279">
    <property type="term" value="C:cell outer membrane"/>
    <property type="evidence" value="ECO:0007669"/>
    <property type="project" value="UniProtKB-SubCell"/>
</dbReference>
<dbReference type="InterPro" id="IPR010105">
    <property type="entry name" value="TonB_sidphr_rcpt"/>
</dbReference>
<evidence type="ECO:0000256" key="5">
    <source>
        <dbReference type="ARBA" id="ARBA00022692"/>
    </source>
</evidence>
<evidence type="ECO:0000256" key="12">
    <source>
        <dbReference type="SAM" id="SignalP"/>
    </source>
</evidence>
<dbReference type="Pfam" id="PF07715">
    <property type="entry name" value="Plug"/>
    <property type="match status" value="1"/>
</dbReference>
<dbReference type="SUPFAM" id="SSF56935">
    <property type="entry name" value="Porins"/>
    <property type="match status" value="1"/>
</dbReference>
<dbReference type="Gene3D" id="2.40.170.20">
    <property type="entry name" value="TonB-dependent receptor, beta-barrel domain"/>
    <property type="match status" value="1"/>
</dbReference>
<evidence type="ECO:0000256" key="1">
    <source>
        <dbReference type="ARBA" id="ARBA00004571"/>
    </source>
</evidence>
<reference evidence="15 16" key="1">
    <citation type="submission" date="2014-08" db="EMBL/GenBank/DDBJ databases">
        <title>Whole genome shotgun sequence of Sphingomonas paucimobilis NBRC 13935.</title>
        <authorList>
            <person name="Hosoyama A."/>
            <person name="Hashimoto M."/>
            <person name="Hosoyama Y."/>
            <person name="Noguchi M."/>
            <person name="Uohara A."/>
            <person name="Ohji S."/>
            <person name="Katano-Makiyama Y."/>
            <person name="Ichikawa N."/>
            <person name="Kimura A."/>
            <person name="Yamazoe A."/>
            <person name="Fujita N."/>
        </authorList>
    </citation>
    <scope>NUCLEOTIDE SEQUENCE [LARGE SCALE GENOMIC DNA]</scope>
    <source>
        <strain evidence="15 16">NBRC 13935</strain>
    </source>
</reference>
<keyword evidence="3 10" id="KW-0813">Transport</keyword>
<evidence type="ECO:0000256" key="9">
    <source>
        <dbReference type="ARBA" id="ARBA00023237"/>
    </source>
</evidence>
<evidence type="ECO:0000313" key="15">
    <source>
        <dbReference type="EMBL" id="GAN14282.1"/>
    </source>
</evidence>
<dbReference type="InterPro" id="IPR036942">
    <property type="entry name" value="Beta-barrel_TonB_sf"/>
</dbReference>
<name>A0A0C9NDC3_SPHPI</name>
<dbReference type="InterPro" id="IPR012910">
    <property type="entry name" value="Plug_dom"/>
</dbReference>
<comment type="caution">
    <text evidence="15">The sequence shown here is derived from an EMBL/GenBank/DDBJ whole genome shotgun (WGS) entry which is preliminary data.</text>
</comment>
<dbReference type="AlphaFoldDB" id="A0A0C9NDC3"/>
<dbReference type="GO" id="GO:0038023">
    <property type="term" value="F:signaling receptor activity"/>
    <property type="evidence" value="ECO:0007669"/>
    <property type="project" value="InterPro"/>
</dbReference>
<organism evidence="15 16">
    <name type="scientific">Sphingomonas paucimobilis NBRC 13935</name>
    <dbReference type="NCBI Taxonomy" id="1219050"/>
    <lineage>
        <taxon>Bacteria</taxon>
        <taxon>Pseudomonadati</taxon>
        <taxon>Pseudomonadota</taxon>
        <taxon>Alphaproteobacteria</taxon>
        <taxon>Sphingomonadales</taxon>
        <taxon>Sphingomonadaceae</taxon>
        <taxon>Sphingomonas</taxon>
    </lineage>
</organism>
<gene>
    <name evidence="15" type="ORF">SP6_35_00180</name>
</gene>
<evidence type="ECO:0000256" key="2">
    <source>
        <dbReference type="ARBA" id="ARBA00009810"/>
    </source>
</evidence>
<dbReference type="NCBIfam" id="TIGR01783">
    <property type="entry name" value="TonB-siderophor"/>
    <property type="match status" value="1"/>
</dbReference>
<protein>
    <submittedName>
        <fullName evidence="15">DNA, contig: SP635</fullName>
    </submittedName>
</protein>
<evidence type="ECO:0000313" key="16">
    <source>
        <dbReference type="Proteomes" id="UP000032025"/>
    </source>
</evidence>
<evidence type="ECO:0000256" key="11">
    <source>
        <dbReference type="RuleBase" id="RU003357"/>
    </source>
</evidence>
<dbReference type="Proteomes" id="UP000032025">
    <property type="component" value="Unassembled WGS sequence"/>
</dbReference>
<evidence type="ECO:0000256" key="10">
    <source>
        <dbReference type="PROSITE-ProRule" id="PRU01360"/>
    </source>
</evidence>
<evidence type="ECO:0000259" key="14">
    <source>
        <dbReference type="Pfam" id="PF07715"/>
    </source>
</evidence>
<dbReference type="GO" id="GO:0015344">
    <property type="term" value="F:siderophore uptake transmembrane transporter activity"/>
    <property type="evidence" value="ECO:0007669"/>
    <property type="project" value="TreeGrafter"/>
</dbReference>
<dbReference type="EMBL" id="BBJS01000035">
    <property type="protein sequence ID" value="GAN14282.1"/>
    <property type="molecule type" value="Genomic_DNA"/>
</dbReference>